<dbReference type="STRING" id="1316936.K678_12005"/>
<evidence type="ECO:0000313" key="1">
    <source>
        <dbReference type="EMBL" id="EPY01228.1"/>
    </source>
</evidence>
<protein>
    <recommendedName>
        <fullName evidence="3">Glycosyltransferase</fullName>
    </recommendedName>
</protein>
<dbReference type="Pfam" id="PF13692">
    <property type="entry name" value="Glyco_trans_1_4"/>
    <property type="match status" value="1"/>
</dbReference>
<dbReference type="RefSeq" id="WP_021132710.1">
    <property type="nucleotide sequence ID" value="NZ_AQPH01000047.1"/>
</dbReference>
<proteinExistence type="predicted"/>
<comment type="caution">
    <text evidence="1">The sequence shown here is derived from an EMBL/GenBank/DDBJ whole genome shotgun (WGS) entry which is preliminary data.</text>
</comment>
<evidence type="ECO:0000313" key="2">
    <source>
        <dbReference type="Proteomes" id="UP000015350"/>
    </source>
</evidence>
<evidence type="ECO:0008006" key="3">
    <source>
        <dbReference type="Google" id="ProtNLM"/>
    </source>
</evidence>
<dbReference type="OrthoDB" id="8404680at2"/>
<name>S9SAY5_MAGFU</name>
<dbReference type="Gene3D" id="3.40.50.2000">
    <property type="entry name" value="Glycogen Phosphorylase B"/>
    <property type="match status" value="2"/>
</dbReference>
<dbReference type="eggNOG" id="COG0438">
    <property type="taxonomic scope" value="Bacteria"/>
</dbReference>
<dbReference type="SUPFAM" id="SSF53756">
    <property type="entry name" value="UDP-Glycosyltransferase/glycogen phosphorylase"/>
    <property type="match status" value="1"/>
</dbReference>
<reference evidence="1 2" key="1">
    <citation type="submission" date="2013-04" db="EMBL/GenBank/DDBJ databases">
        <authorList>
            <person name="Kuznetsov B."/>
            <person name="Ivanovsky R."/>
        </authorList>
    </citation>
    <scope>NUCLEOTIDE SEQUENCE [LARGE SCALE GENOMIC DNA]</scope>
    <source>
        <strain evidence="1 2">MGU-K5</strain>
    </source>
</reference>
<dbReference type="PANTHER" id="PTHR12526">
    <property type="entry name" value="GLYCOSYLTRANSFERASE"/>
    <property type="match status" value="1"/>
</dbReference>
<dbReference type="CDD" id="cd03801">
    <property type="entry name" value="GT4_PimA-like"/>
    <property type="match status" value="1"/>
</dbReference>
<dbReference type="AlphaFoldDB" id="S9SAY5"/>
<dbReference type="Proteomes" id="UP000015350">
    <property type="component" value="Unassembled WGS sequence"/>
</dbReference>
<organism evidence="1 2">
    <name type="scientific">Magnetospirillum fulvum MGU-K5</name>
    <dbReference type="NCBI Taxonomy" id="1316936"/>
    <lineage>
        <taxon>Bacteria</taxon>
        <taxon>Pseudomonadati</taxon>
        <taxon>Pseudomonadota</taxon>
        <taxon>Alphaproteobacteria</taxon>
        <taxon>Rhodospirillales</taxon>
        <taxon>Rhodospirillaceae</taxon>
        <taxon>Magnetospirillum</taxon>
    </lineage>
</organism>
<dbReference type="EMBL" id="AQPH01000047">
    <property type="protein sequence ID" value="EPY01228.1"/>
    <property type="molecule type" value="Genomic_DNA"/>
</dbReference>
<gene>
    <name evidence="1" type="ORF">K678_12005</name>
</gene>
<accession>S9SAY5</accession>
<sequence>MSFTVHVQLPYGLDATKTAQEFRQGLCPDRVAYGFHHAEGLCETVTYSVDAPEGWLESLLRKALFKALGFDVMHAWRNREQIERADIVWTMLECDYLGVLLIFALRPWVTAKPVIAQNVWLFNDIARMGAIKRWLSMTLAARAAVLTTHSRTYLGIMRHHLPRSDIRLMPFGISREVFSAKDVPAPADTDGPIRLFSAGNDRTRDWQTLFDAFGNDDRFRLTIVCDWVSDEALKTYRNLDLIRRPTMEQFRQLYRSADFAIVSMVENGYSGITVALESVALGVPVVSSRTGGVPTYFNEDEVLYASPGDPVDLREKVVSCSGQQRRDMAERARQRFVACGYSTEEMIQRYITLSREILAAPH</sequence>